<proteinExistence type="predicted"/>
<dbReference type="EMBL" id="PVTX01000009">
    <property type="protein sequence ID" value="PRZ04904.1"/>
    <property type="molecule type" value="Genomic_DNA"/>
</dbReference>
<dbReference type="PANTHER" id="PTHR30528:SF0">
    <property type="entry name" value="CYTOPLASMIC PROTEIN"/>
    <property type="match status" value="1"/>
</dbReference>
<organism evidence="1 2">
    <name type="scientific">Isoptericola halotolerans</name>
    <dbReference type="NCBI Taxonomy" id="300560"/>
    <lineage>
        <taxon>Bacteria</taxon>
        <taxon>Bacillati</taxon>
        <taxon>Actinomycetota</taxon>
        <taxon>Actinomycetes</taxon>
        <taxon>Micrococcales</taxon>
        <taxon>Promicromonosporaceae</taxon>
        <taxon>Isoptericola</taxon>
    </lineage>
</organism>
<dbReference type="RefSeq" id="WP_106268980.1">
    <property type="nucleotide sequence ID" value="NZ_PVTX01000009.1"/>
</dbReference>
<dbReference type="PANTHER" id="PTHR30528">
    <property type="entry name" value="CYTOPLASMIC PROTEIN"/>
    <property type="match status" value="1"/>
</dbReference>
<gene>
    <name evidence="1" type="ORF">BCL65_109144</name>
</gene>
<evidence type="ECO:0000313" key="1">
    <source>
        <dbReference type="EMBL" id="PRZ04904.1"/>
    </source>
</evidence>
<sequence>MESMSITEARRVALRAQSLDRGRPDGPVTMRRLTGAVDRLNLLQIDSVNVLARAHLVPLYSRLGPYDTGLLERAAGRAPRRLVETWAHVASYVPTSTYPLLEWRRRAYQREAWGSIAAVPQAHPHELELVRSLVTELGPVTGSRIHDELERAGRTAPRSRLEWGWNWTTAKRCLEYLFFTGEVMSARRNSAFERCYDLPERVLPPALRHAPGISDDDAIRRLLELGARAHGVGTARCFRDYFRLRGPRAQRALADLVDDGTLVPVDINGWGEPTYRHRDAVLPRRATGSALLSPFDPLVWERRRLEALFDVFYRIEIYVPAHRRRLGYYVLPFLQGEQITAMVDLKADRPAGVLRVTAAHRTPHADGVTPAALAAELRLLADWLGLAEVAVVPTGDLSADLAADLSAQADGQLAEGRPAVVTAAGG</sequence>
<reference evidence="1 2" key="1">
    <citation type="submission" date="2018-03" db="EMBL/GenBank/DDBJ databases">
        <title>Comparative analysis of microorganisms from saline springs in Andes Mountain Range, Colombia.</title>
        <authorList>
            <person name="Rubin E."/>
        </authorList>
    </citation>
    <scope>NUCLEOTIDE SEQUENCE [LARGE SCALE GENOMIC DNA]</scope>
    <source>
        <strain evidence="1 2">CG 23</strain>
    </source>
</reference>
<keyword evidence="2" id="KW-1185">Reference proteome</keyword>
<comment type="caution">
    <text evidence="1">The sequence shown here is derived from an EMBL/GenBank/DDBJ whole genome shotgun (WGS) entry which is preliminary data.</text>
</comment>
<dbReference type="InterPro" id="IPR009351">
    <property type="entry name" value="AlkZ-like"/>
</dbReference>
<protein>
    <recommendedName>
        <fullName evidence="3">Winged helix-turn-helix domain-containing protein</fullName>
    </recommendedName>
</protein>
<accession>A0ABX5EC19</accession>
<dbReference type="Pfam" id="PF06224">
    <property type="entry name" value="AlkZ-like"/>
    <property type="match status" value="1"/>
</dbReference>
<name>A0ABX5EC19_9MICO</name>
<evidence type="ECO:0000313" key="2">
    <source>
        <dbReference type="Proteomes" id="UP000239895"/>
    </source>
</evidence>
<dbReference type="Proteomes" id="UP000239895">
    <property type="component" value="Unassembled WGS sequence"/>
</dbReference>
<evidence type="ECO:0008006" key="3">
    <source>
        <dbReference type="Google" id="ProtNLM"/>
    </source>
</evidence>